<dbReference type="GO" id="GO:0008610">
    <property type="term" value="P:lipid biosynthetic process"/>
    <property type="evidence" value="ECO:0007669"/>
    <property type="project" value="InterPro"/>
</dbReference>
<protein>
    <recommendedName>
        <fullName evidence="3">aldehyde oxygenase (deformylating)</fullName>
        <ecNumber evidence="3">4.1.99.5</ecNumber>
    </recommendedName>
</protein>
<evidence type="ECO:0000256" key="4">
    <source>
        <dbReference type="ARBA" id="ARBA00022692"/>
    </source>
</evidence>
<evidence type="ECO:0000259" key="12">
    <source>
        <dbReference type="Pfam" id="PF04116"/>
    </source>
</evidence>
<dbReference type="GO" id="GO:0071771">
    <property type="term" value="F:aldehyde oxygenase (deformylating) activity"/>
    <property type="evidence" value="ECO:0007669"/>
    <property type="project" value="UniProtKB-EC"/>
</dbReference>
<evidence type="ECO:0000256" key="7">
    <source>
        <dbReference type="ARBA" id="ARBA00022989"/>
    </source>
</evidence>
<dbReference type="InterPro" id="IPR050307">
    <property type="entry name" value="Sterol_Desaturase_Related"/>
</dbReference>
<comment type="subcellular location">
    <subcellularLocation>
        <location evidence="1">Endoplasmic reticulum membrane</location>
        <topology evidence="1">Multi-pass membrane protein</topology>
    </subcellularLocation>
</comment>
<dbReference type="EC" id="4.1.99.5" evidence="3"/>
<comment type="similarity">
    <text evidence="2">Belongs to the sterol desaturase family.</text>
</comment>
<evidence type="ECO:0000256" key="2">
    <source>
        <dbReference type="ARBA" id="ARBA00009324"/>
    </source>
</evidence>
<evidence type="ECO:0000259" key="13">
    <source>
        <dbReference type="Pfam" id="PF12076"/>
    </source>
</evidence>
<evidence type="ECO:0000256" key="6">
    <source>
        <dbReference type="ARBA" id="ARBA00022857"/>
    </source>
</evidence>
<dbReference type="GO" id="GO:0005506">
    <property type="term" value="F:iron ion binding"/>
    <property type="evidence" value="ECO:0007669"/>
    <property type="project" value="InterPro"/>
</dbReference>
<dbReference type="EMBL" id="GBRH01210543">
    <property type="protein sequence ID" value="JAD87352.1"/>
    <property type="molecule type" value="Transcribed_RNA"/>
</dbReference>
<feature type="transmembrane region" description="Helical" evidence="11">
    <location>
        <begin position="77"/>
        <end position="102"/>
    </location>
</feature>
<evidence type="ECO:0000256" key="10">
    <source>
        <dbReference type="ARBA" id="ARBA00047909"/>
    </source>
</evidence>
<keyword evidence="5" id="KW-0256">Endoplasmic reticulum</keyword>
<dbReference type="Pfam" id="PF12076">
    <property type="entry name" value="CER1-like_C"/>
    <property type="match status" value="1"/>
</dbReference>
<keyword evidence="4 11" id="KW-0812">Transmembrane</keyword>
<evidence type="ECO:0000256" key="1">
    <source>
        <dbReference type="ARBA" id="ARBA00004477"/>
    </source>
</evidence>
<dbReference type="Pfam" id="PF04116">
    <property type="entry name" value="FA_hydroxylase"/>
    <property type="match status" value="1"/>
</dbReference>
<feature type="domain" description="Fatty acid hydroxylase" evidence="12">
    <location>
        <begin position="27"/>
        <end position="167"/>
    </location>
</feature>
<feature type="transmembrane region" description="Helical" evidence="11">
    <location>
        <begin position="221"/>
        <end position="239"/>
    </location>
</feature>
<evidence type="ECO:0000313" key="14">
    <source>
        <dbReference type="EMBL" id="JAD87352.1"/>
    </source>
</evidence>
<evidence type="ECO:0000256" key="5">
    <source>
        <dbReference type="ARBA" id="ARBA00022824"/>
    </source>
</evidence>
<evidence type="ECO:0000256" key="8">
    <source>
        <dbReference type="ARBA" id="ARBA00023136"/>
    </source>
</evidence>
<evidence type="ECO:0000256" key="9">
    <source>
        <dbReference type="ARBA" id="ARBA00023239"/>
    </source>
</evidence>
<dbReference type="InterPro" id="IPR006694">
    <property type="entry name" value="Fatty_acid_hydroxylase"/>
</dbReference>
<dbReference type="GO" id="GO:0006950">
    <property type="term" value="P:response to stress"/>
    <property type="evidence" value="ECO:0007669"/>
    <property type="project" value="UniProtKB-ARBA"/>
</dbReference>
<keyword evidence="9" id="KW-0456">Lyase</keyword>
<reference evidence="14" key="2">
    <citation type="journal article" date="2015" name="Data Brief">
        <title>Shoot transcriptome of the giant reed, Arundo donax.</title>
        <authorList>
            <person name="Barrero R.A."/>
            <person name="Guerrero F.D."/>
            <person name="Moolhuijzen P."/>
            <person name="Goolsby J.A."/>
            <person name="Tidwell J."/>
            <person name="Bellgard S.E."/>
            <person name="Bellgard M.I."/>
        </authorList>
    </citation>
    <scope>NUCLEOTIDE SEQUENCE</scope>
    <source>
        <tissue evidence="14">Shoot tissue taken approximately 20 cm above the soil surface</tissue>
    </source>
</reference>
<sequence>MAINSPLFPDVTELRAWDPRGWAVALLLHVSLSEPAFYWAHRALHRGPLFSQYHATHHSSPVTQPLTAAFGTPLESLILTLAMAAPLAGAFLAGAGSVSLVYGHVLLFDYLRCMGYSNVEVISHKAFAAFPPLRYLIYTPTYLSLHHREKDCNFCLFMPLFDALGGTIHSKSWELQKEVDQGKNDRVPDFVFLAHVVDVTSSMHVPFGFRSCSSLPFSTHLVLLPLWPVAFAFMILQWFCSKTFTVSFYNLRGKLHQTWSVPRYGFQYFIPSAKKGINRQIELAILRADKMGVKVLSLAALNKNEALNGGGTLFVNKHPNLRVRVVHGNTLTAAVILNEIPSNVKEVFLTGATSKLGRAIALYLCRKKIRVLMLTLSTERFLKIQKEAPAEFQQYLVQVTKYQAAKNCKTWIVGKWLSLREQRWAPPGTHFHQFVVPPIIGFRRDCTYGKLAAMRLPKDVQGLGSCEYTMERGVVHACHAGGVVHCLEGWEHHEVGAIDVDRIDVVWKAALKHGLTPP</sequence>
<dbReference type="InterPro" id="IPR021940">
    <property type="entry name" value="CER1-like_C"/>
</dbReference>
<keyword evidence="8 11" id="KW-0472">Membrane</keyword>
<organism evidence="14">
    <name type="scientific">Arundo donax</name>
    <name type="common">Giant reed</name>
    <name type="synonym">Donax arundinaceus</name>
    <dbReference type="NCBI Taxonomy" id="35708"/>
    <lineage>
        <taxon>Eukaryota</taxon>
        <taxon>Viridiplantae</taxon>
        <taxon>Streptophyta</taxon>
        <taxon>Embryophyta</taxon>
        <taxon>Tracheophyta</taxon>
        <taxon>Spermatophyta</taxon>
        <taxon>Magnoliopsida</taxon>
        <taxon>Liliopsida</taxon>
        <taxon>Poales</taxon>
        <taxon>Poaceae</taxon>
        <taxon>PACMAD clade</taxon>
        <taxon>Arundinoideae</taxon>
        <taxon>Arundineae</taxon>
        <taxon>Arundo</taxon>
    </lineage>
</organism>
<dbReference type="GO" id="GO:0005789">
    <property type="term" value="C:endoplasmic reticulum membrane"/>
    <property type="evidence" value="ECO:0007669"/>
    <property type="project" value="UniProtKB-SubCell"/>
</dbReference>
<dbReference type="GO" id="GO:0016491">
    <property type="term" value="F:oxidoreductase activity"/>
    <property type="evidence" value="ECO:0007669"/>
    <property type="project" value="InterPro"/>
</dbReference>
<comment type="catalytic activity">
    <reaction evidence="10">
        <text>a long-chain fatty aldehyde + 2 NADPH + O2 + H(+) = a long-chain alkane + formate + 2 NADP(+) + H2O</text>
        <dbReference type="Rhea" id="RHEA:21440"/>
        <dbReference type="ChEBI" id="CHEBI:15377"/>
        <dbReference type="ChEBI" id="CHEBI:15378"/>
        <dbReference type="ChEBI" id="CHEBI:15379"/>
        <dbReference type="ChEBI" id="CHEBI:15740"/>
        <dbReference type="ChEBI" id="CHEBI:17176"/>
        <dbReference type="ChEBI" id="CHEBI:57783"/>
        <dbReference type="ChEBI" id="CHEBI:58349"/>
        <dbReference type="ChEBI" id="CHEBI:83563"/>
        <dbReference type="EC" id="4.1.99.5"/>
    </reaction>
</comment>
<dbReference type="PANTHER" id="PTHR11863">
    <property type="entry name" value="STEROL DESATURASE"/>
    <property type="match status" value="1"/>
</dbReference>
<dbReference type="SUPFAM" id="SSF51735">
    <property type="entry name" value="NAD(P)-binding Rossmann-fold domains"/>
    <property type="match status" value="1"/>
</dbReference>
<dbReference type="AlphaFoldDB" id="A0A0A9DU96"/>
<feature type="domain" description="Very-long-chain aldehyde decarbonylase CER1-like C-terminal" evidence="13">
    <location>
        <begin position="347"/>
        <end position="517"/>
    </location>
</feature>
<dbReference type="InterPro" id="IPR036291">
    <property type="entry name" value="NAD(P)-bd_dom_sf"/>
</dbReference>
<proteinExistence type="inferred from homology"/>
<keyword evidence="6" id="KW-0521">NADP</keyword>
<dbReference type="Gene3D" id="3.40.50.720">
    <property type="entry name" value="NAD(P)-binding Rossmann-like Domain"/>
    <property type="match status" value="1"/>
</dbReference>
<evidence type="ECO:0000256" key="3">
    <source>
        <dbReference type="ARBA" id="ARBA00013146"/>
    </source>
</evidence>
<keyword evidence="7 11" id="KW-1133">Transmembrane helix</keyword>
<name>A0A0A9DU96_ARUDO</name>
<evidence type="ECO:0000256" key="11">
    <source>
        <dbReference type="SAM" id="Phobius"/>
    </source>
</evidence>
<accession>A0A0A9DU96</accession>
<reference evidence="14" key="1">
    <citation type="submission" date="2014-09" db="EMBL/GenBank/DDBJ databases">
        <authorList>
            <person name="Magalhaes I.L.F."/>
            <person name="Oliveira U."/>
            <person name="Santos F.R."/>
            <person name="Vidigal T.H.D.A."/>
            <person name="Brescovit A.D."/>
            <person name="Santos A.J."/>
        </authorList>
    </citation>
    <scope>NUCLEOTIDE SEQUENCE</scope>
    <source>
        <tissue evidence="14">Shoot tissue taken approximately 20 cm above the soil surface</tissue>
    </source>
</reference>